<dbReference type="OrthoDB" id="9805307at2"/>
<dbReference type="RefSeq" id="WP_146833118.1">
    <property type="nucleotide sequence ID" value="NZ_CP042476.1"/>
</dbReference>
<proteinExistence type="predicted"/>
<dbReference type="PANTHER" id="PTHR11820:SF7">
    <property type="entry name" value="ACYLPYRUVASE FAHD1, MITOCHONDRIAL"/>
    <property type="match status" value="1"/>
</dbReference>
<sequence>MKIICIGRNYSEHISELKNEKPTEPVIFLKPDTAILLKKQPFFIPEFSNDVHFEVEVLVRINKVGKYIQEKYAHKYYEEIGLGIDFTARDLQQKLKDKGLPWEKAKAFDGAAVIGEKWINKNSIENLNNINFSLLKNEQPVQNGNTRDMLWKMDEIISYVSQFFTLKIGDIIFTGTPQGVGKVDINDRLTGFIEKEQIFSINVK</sequence>
<dbReference type="InterPro" id="IPR036663">
    <property type="entry name" value="Fumarylacetoacetase_C_sf"/>
</dbReference>
<dbReference type="Pfam" id="PF01557">
    <property type="entry name" value="FAA_hydrolase"/>
    <property type="match status" value="1"/>
</dbReference>
<feature type="domain" description="Fumarylacetoacetase-like C-terminal" evidence="2">
    <location>
        <begin position="2"/>
        <end position="184"/>
    </location>
</feature>
<organism evidence="3 4">
    <name type="scientific">Antarcticibacterium arcticum</name>
    <dbReference type="NCBI Taxonomy" id="2585771"/>
    <lineage>
        <taxon>Bacteria</taxon>
        <taxon>Pseudomonadati</taxon>
        <taxon>Bacteroidota</taxon>
        <taxon>Flavobacteriia</taxon>
        <taxon>Flavobacteriales</taxon>
        <taxon>Flavobacteriaceae</taxon>
        <taxon>Antarcticibacterium</taxon>
    </lineage>
</organism>
<evidence type="ECO:0000259" key="2">
    <source>
        <dbReference type="Pfam" id="PF01557"/>
    </source>
</evidence>
<dbReference type="PANTHER" id="PTHR11820">
    <property type="entry name" value="ACYLPYRUVASE"/>
    <property type="match status" value="1"/>
</dbReference>
<dbReference type="AlphaFoldDB" id="A0A5B8YIL4"/>
<evidence type="ECO:0000313" key="4">
    <source>
        <dbReference type="Proteomes" id="UP000321954"/>
    </source>
</evidence>
<dbReference type="Proteomes" id="UP000321954">
    <property type="component" value="Chromosome"/>
</dbReference>
<accession>A0A5B8YIL4</accession>
<keyword evidence="1" id="KW-0479">Metal-binding</keyword>
<gene>
    <name evidence="3" type="ORF">FK178_07745</name>
</gene>
<dbReference type="EMBL" id="CP042476">
    <property type="protein sequence ID" value="QED37624.1"/>
    <property type="molecule type" value="Genomic_DNA"/>
</dbReference>
<dbReference type="Gene3D" id="3.90.850.10">
    <property type="entry name" value="Fumarylacetoacetase-like, C-terminal domain"/>
    <property type="match status" value="1"/>
</dbReference>
<keyword evidence="4" id="KW-1185">Reference proteome</keyword>
<keyword evidence="3" id="KW-0378">Hydrolase</keyword>
<dbReference type="GO" id="GO:0046872">
    <property type="term" value="F:metal ion binding"/>
    <property type="evidence" value="ECO:0007669"/>
    <property type="project" value="UniProtKB-KW"/>
</dbReference>
<reference evidence="3 4" key="1">
    <citation type="submission" date="2019-08" db="EMBL/GenBank/DDBJ databases">
        <title>Antarcticibacterium arcticum sp. nov., a bacterium isolated from marine sediment of the Canadian Beaufort Sea.</title>
        <authorList>
            <person name="Lee Y.M."/>
            <person name="Baek K."/>
            <person name="Lee D.-H."/>
            <person name="Shin S.C."/>
            <person name="Jin Y.K."/>
            <person name="Park Y."/>
        </authorList>
    </citation>
    <scope>NUCLEOTIDE SEQUENCE [LARGE SCALE GENOMIC DNA]</scope>
    <source>
        <strain evidence="3 4">PAMC 28998</strain>
    </source>
</reference>
<protein>
    <submittedName>
        <fullName evidence="3">Fumarylacetoacetate hydrolase family protein</fullName>
    </submittedName>
</protein>
<dbReference type="InterPro" id="IPR011234">
    <property type="entry name" value="Fumarylacetoacetase-like_C"/>
</dbReference>
<name>A0A5B8YIL4_9FLAO</name>
<dbReference type="KEGG" id="anp:FK178_07745"/>
<dbReference type="GO" id="GO:0018773">
    <property type="term" value="F:acetylpyruvate hydrolase activity"/>
    <property type="evidence" value="ECO:0007669"/>
    <property type="project" value="TreeGrafter"/>
</dbReference>
<evidence type="ECO:0000256" key="1">
    <source>
        <dbReference type="ARBA" id="ARBA00022723"/>
    </source>
</evidence>
<evidence type="ECO:0000313" key="3">
    <source>
        <dbReference type="EMBL" id="QED37624.1"/>
    </source>
</evidence>
<dbReference type="SUPFAM" id="SSF56529">
    <property type="entry name" value="FAH"/>
    <property type="match status" value="1"/>
</dbReference>